<protein>
    <recommendedName>
        <fullName evidence="2">Helitron helicase-like domain-containing protein</fullName>
    </recommendedName>
</protein>
<dbReference type="PANTHER" id="PTHR10492">
    <property type="match status" value="1"/>
</dbReference>
<dbReference type="AlphaFoldDB" id="A0A3L6E9D2"/>
<gene>
    <name evidence="1" type="ORF">Zm00014a_010878</name>
</gene>
<name>A0A3L6E9D2_MAIZE</name>
<dbReference type="EMBL" id="NCVQ01000007">
    <property type="protein sequence ID" value="PWZ17559.1"/>
    <property type="molecule type" value="Genomic_DNA"/>
</dbReference>
<accession>A0A3L6E9D2</accession>
<reference evidence="1" key="1">
    <citation type="journal article" date="2018" name="Nat. Genet.">
        <title>Extensive intraspecific gene order and gene structural variations between Mo17 and other maize genomes.</title>
        <authorList>
            <person name="Sun S."/>
            <person name="Zhou Y."/>
            <person name="Chen J."/>
            <person name="Shi J."/>
            <person name="Zhao H."/>
            <person name="Zhao H."/>
            <person name="Song W."/>
            <person name="Zhang M."/>
            <person name="Cui Y."/>
            <person name="Dong X."/>
            <person name="Liu H."/>
            <person name="Ma X."/>
            <person name="Jiao Y."/>
            <person name="Wang B."/>
            <person name="Wei X."/>
            <person name="Stein J.C."/>
            <person name="Glaubitz J.C."/>
            <person name="Lu F."/>
            <person name="Yu G."/>
            <person name="Liang C."/>
            <person name="Fengler K."/>
            <person name="Li B."/>
            <person name="Rafalski A."/>
            <person name="Schnable P.S."/>
            <person name="Ware D.H."/>
            <person name="Buckler E.S."/>
            <person name="Lai J."/>
        </authorList>
    </citation>
    <scope>NUCLEOTIDE SEQUENCE [LARGE SCALE GENOMIC DNA]</scope>
    <source>
        <tissue evidence="1">Seedling</tissue>
    </source>
</reference>
<dbReference type="Proteomes" id="UP000251960">
    <property type="component" value="Chromosome 6"/>
</dbReference>
<evidence type="ECO:0008006" key="2">
    <source>
        <dbReference type="Google" id="ProtNLM"/>
    </source>
</evidence>
<comment type="caution">
    <text evidence="1">The sequence shown here is derived from an EMBL/GenBank/DDBJ whole genome shotgun (WGS) entry which is preliminary data.</text>
</comment>
<sequence length="228" mass="26749">LLAVLHIVQFQKCGLPHAHIIFWVSTDTSQPTPEMIDSFITAEIMDPETDPLGYALVAEHIVHGPCGNYNKHAPCMKNGQCSKNYPKKFQEETSFDENGFVLYRRRNNGRFVLKNKIALDNRYIVPTNLLLLKKFGAHINVEWCNKTIFIKYLFKYVTKGLDHNKMFLQRIQRGEDVPYDEETDARNKIKEYLDSRYLCDIDSCWWVFGFEIHRHYSAVERIHVHLPN</sequence>
<dbReference type="PANTHER" id="PTHR10492:SF57">
    <property type="entry name" value="ATP-DEPENDENT DNA HELICASE"/>
    <property type="match status" value="1"/>
</dbReference>
<organism evidence="1">
    <name type="scientific">Zea mays</name>
    <name type="common">Maize</name>
    <dbReference type="NCBI Taxonomy" id="4577"/>
    <lineage>
        <taxon>Eukaryota</taxon>
        <taxon>Viridiplantae</taxon>
        <taxon>Streptophyta</taxon>
        <taxon>Embryophyta</taxon>
        <taxon>Tracheophyta</taxon>
        <taxon>Spermatophyta</taxon>
        <taxon>Magnoliopsida</taxon>
        <taxon>Liliopsida</taxon>
        <taxon>Poales</taxon>
        <taxon>Poaceae</taxon>
        <taxon>PACMAD clade</taxon>
        <taxon>Panicoideae</taxon>
        <taxon>Andropogonodae</taxon>
        <taxon>Andropogoneae</taxon>
        <taxon>Tripsacinae</taxon>
        <taxon>Zea</taxon>
    </lineage>
</organism>
<feature type="non-terminal residue" evidence="1">
    <location>
        <position position="1"/>
    </location>
</feature>
<evidence type="ECO:0000313" key="1">
    <source>
        <dbReference type="EMBL" id="PWZ17559.1"/>
    </source>
</evidence>
<proteinExistence type="predicted"/>